<reference evidence="2" key="1">
    <citation type="submission" date="2019-06" db="EMBL/GenBank/DDBJ databases">
        <title>Draft genome sequence of the griseofulvin-producing fungus Xylaria cubensis strain G536.</title>
        <authorList>
            <person name="Mead M.E."/>
            <person name="Raja H.A."/>
            <person name="Steenwyk J.L."/>
            <person name="Knowles S.L."/>
            <person name="Oberlies N.H."/>
            <person name="Rokas A."/>
        </authorList>
    </citation>
    <scope>NUCLEOTIDE SEQUENCE [LARGE SCALE GENOMIC DNA]</scope>
    <source>
        <strain evidence="2">G536</strain>
    </source>
</reference>
<gene>
    <name evidence="1" type="ORF">FHL15_007344</name>
</gene>
<evidence type="ECO:0008006" key="3">
    <source>
        <dbReference type="Google" id="ProtNLM"/>
    </source>
</evidence>
<dbReference type="STRING" id="2512241.A0A553HV10"/>
<proteinExistence type="predicted"/>
<accession>A0A553HV10</accession>
<dbReference type="EMBL" id="VFLP01000042">
    <property type="protein sequence ID" value="TRX91791.1"/>
    <property type="molecule type" value="Genomic_DNA"/>
</dbReference>
<comment type="caution">
    <text evidence="1">The sequence shown here is derived from an EMBL/GenBank/DDBJ whole genome shotgun (WGS) entry which is preliminary data.</text>
</comment>
<sequence>MPKLNSYIRTSRIETCITQYCWLRRIGFLEQHSVIIYEAREAPAAANLETSNASVIGVSIKLISTELHVLRRLDQDLYDEILRTGHIIRSKRISNARGWTLSNLPVGGEDEKTGMIRRDACCQLLRKRVLDDAIVRRKVTDVKLAGNNKPRLVFQDQTMEEFDFAIVCNGIWSWVRRPKFGDQDHDQYDFSLKYEGLIGMSGFIPSSKIQDTPDGEMNVILGANGFFGYGATPKTPLELVPRRHRGQLIRQTSVRMIGETLMKQR</sequence>
<dbReference type="AlphaFoldDB" id="A0A553HV10"/>
<dbReference type="Proteomes" id="UP000319160">
    <property type="component" value="Unassembled WGS sequence"/>
</dbReference>
<organism evidence="1 2">
    <name type="scientific">Xylaria flabelliformis</name>
    <dbReference type="NCBI Taxonomy" id="2512241"/>
    <lineage>
        <taxon>Eukaryota</taxon>
        <taxon>Fungi</taxon>
        <taxon>Dikarya</taxon>
        <taxon>Ascomycota</taxon>
        <taxon>Pezizomycotina</taxon>
        <taxon>Sordariomycetes</taxon>
        <taxon>Xylariomycetidae</taxon>
        <taxon>Xylariales</taxon>
        <taxon>Xylariaceae</taxon>
        <taxon>Xylaria</taxon>
    </lineage>
</organism>
<evidence type="ECO:0000313" key="2">
    <source>
        <dbReference type="Proteomes" id="UP000319160"/>
    </source>
</evidence>
<dbReference type="InterPro" id="IPR036188">
    <property type="entry name" value="FAD/NAD-bd_sf"/>
</dbReference>
<evidence type="ECO:0000313" key="1">
    <source>
        <dbReference type="EMBL" id="TRX91791.1"/>
    </source>
</evidence>
<keyword evidence="2" id="KW-1185">Reference proteome</keyword>
<dbReference type="Gene3D" id="3.50.50.60">
    <property type="entry name" value="FAD/NAD(P)-binding domain"/>
    <property type="match status" value="1"/>
</dbReference>
<dbReference type="SUPFAM" id="SSF51905">
    <property type="entry name" value="FAD/NAD(P)-binding domain"/>
    <property type="match status" value="1"/>
</dbReference>
<protein>
    <recommendedName>
        <fullName evidence="3">FAD dependent oxidoreductase domain-containing protein</fullName>
    </recommendedName>
</protein>
<dbReference type="OrthoDB" id="16820at2759"/>
<name>A0A553HV10_9PEZI</name>